<sequence>MAQQPLLTLKSVSKSYSGVQALSDVSIETFAGEVHCLLGDNGAGKSTLIKTMSGVVHPTSGDIMWEGQPVTLDSPKEAQELGIGTVHQDVGLIPMMSVARNFFLANEPTRGWGPFKRIDMSQANGVSIDAIRAMGISRDIDPDQVVGTMSGGEKQAIAIARAVHFGAKFLILGEPTAALGVHESEVVINLIERTKQRGTGILLITHNPTHALAVGDRFTVLTQGRVVDQFKRGERDQIMDLMAGGRRLAAAE</sequence>
<evidence type="ECO:0000256" key="2">
    <source>
        <dbReference type="ARBA" id="ARBA00022840"/>
    </source>
</evidence>
<protein>
    <submittedName>
        <fullName evidence="4">Arabinose import ATP-binding protein AraG</fullName>
        <ecNumber evidence="4">3.6.3.17</ecNumber>
    </submittedName>
</protein>
<dbReference type="InterPro" id="IPR003439">
    <property type="entry name" value="ABC_transporter-like_ATP-bd"/>
</dbReference>
<keyword evidence="5" id="KW-1185">Reference proteome</keyword>
<gene>
    <name evidence="4" type="primary">araG</name>
    <name evidence="4" type="ORF">TRP8649_03331</name>
</gene>
<keyword evidence="1" id="KW-0547">Nucleotide-binding</keyword>
<evidence type="ECO:0000259" key="3">
    <source>
        <dbReference type="PROSITE" id="PS50893"/>
    </source>
</evidence>
<evidence type="ECO:0000313" key="4">
    <source>
        <dbReference type="EMBL" id="SMX29198.1"/>
    </source>
</evidence>
<accession>A0A238JEW0</accession>
<dbReference type="SMART" id="SM00382">
    <property type="entry name" value="AAA"/>
    <property type="match status" value="1"/>
</dbReference>
<dbReference type="CDD" id="cd03216">
    <property type="entry name" value="ABC_Carb_Monos_I"/>
    <property type="match status" value="1"/>
</dbReference>
<dbReference type="InterPro" id="IPR027417">
    <property type="entry name" value="P-loop_NTPase"/>
</dbReference>
<dbReference type="PANTHER" id="PTHR43790">
    <property type="entry name" value="CARBOHYDRATE TRANSPORT ATP-BINDING PROTEIN MG119-RELATED"/>
    <property type="match status" value="1"/>
</dbReference>
<dbReference type="PANTHER" id="PTHR43790:SF8">
    <property type="entry name" value="SUGAR ABC TRANSPORTER ATP-BINDING PROTEIN"/>
    <property type="match status" value="1"/>
</dbReference>
<dbReference type="GO" id="GO:0016887">
    <property type="term" value="F:ATP hydrolysis activity"/>
    <property type="evidence" value="ECO:0007669"/>
    <property type="project" value="InterPro"/>
</dbReference>
<evidence type="ECO:0000256" key="1">
    <source>
        <dbReference type="ARBA" id="ARBA00022741"/>
    </source>
</evidence>
<evidence type="ECO:0000313" key="5">
    <source>
        <dbReference type="Proteomes" id="UP000225972"/>
    </source>
</evidence>
<dbReference type="Gene3D" id="3.40.50.300">
    <property type="entry name" value="P-loop containing nucleotide triphosphate hydrolases"/>
    <property type="match status" value="1"/>
</dbReference>
<dbReference type="RefSeq" id="WP_099247061.1">
    <property type="nucleotide sequence ID" value="NZ_FXXP01000002.1"/>
</dbReference>
<dbReference type="InterPro" id="IPR017871">
    <property type="entry name" value="ABC_transporter-like_CS"/>
</dbReference>
<name>A0A238JEW0_9RHOB</name>
<keyword evidence="2 4" id="KW-0067">ATP-binding</keyword>
<dbReference type="Pfam" id="PF00005">
    <property type="entry name" value="ABC_tran"/>
    <property type="match status" value="1"/>
</dbReference>
<keyword evidence="4" id="KW-0378">Hydrolase</keyword>
<dbReference type="InterPro" id="IPR050107">
    <property type="entry name" value="ABC_carbohydrate_import_ATPase"/>
</dbReference>
<dbReference type="InterPro" id="IPR003593">
    <property type="entry name" value="AAA+_ATPase"/>
</dbReference>
<dbReference type="PROSITE" id="PS50893">
    <property type="entry name" value="ABC_TRANSPORTER_2"/>
    <property type="match status" value="1"/>
</dbReference>
<feature type="domain" description="ABC transporter" evidence="3">
    <location>
        <begin position="7"/>
        <end position="248"/>
    </location>
</feature>
<dbReference type="EMBL" id="FXXP01000002">
    <property type="protein sequence ID" value="SMX29198.1"/>
    <property type="molecule type" value="Genomic_DNA"/>
</dbReference>
<dbReference type="GO" id="GO:0005524">
    <property type="term" value="F:ATP binding"/>
    <property type="evidence" value="ECO:0007669"/>
    <property type="project" value="UniProtKB-KW"/>
</dbReference>
<reference evidence="5" key="1">
    <citation type="submission" date="2017-05" db="EMBL/GenBank/DDBJ databases">
        <authorList>
            <person name="Rodrigo-Torres L."/>
            <person name="Arahal R. D."/>
            <person name="Lucena T."/>
        </authorList>
    </citation>
    <scope>NUCLEOTIDE SEQUENCE [LARGE SCALE GENOMIC DNA]</scope>
    <source>
        <strain evidence="5">CECT 8649</strain>
    </source>
</reference>
<dbReference type="PROSITE" id="PS00211">
    <property type="entry name" value="ABC_TRANSPORTER_1"/>
    <property type="match status" value="1"/>
</dbReference>
<dbReference type="Proteomes" id="UP000225972">
    <property type="component" value="Unassembled WGS sequence"/>
</dbReference>
<dbReference type="EC" id="3.6.3.17" evidence="4"/>
<dbReference type="OrthoDB" id="9805029at2"/>
<organism evidence="4 5">
    <name type="scientific">Pelagimonas phthalicica</name>
    <dbReference type="NCBI Taxonomy" id="1037362"/>
    <lineage>
        <taxon>Bacteria</taxon>
        <taxon>Pseudomonadati</taxon>
        <taxon>Pseudomonadota</taxon>
        <taxon>Alphaproteobacteria</taxon>
        <taxon>Rhodobacterales</taxon>
        <taxon>Roseobacteraceae</taxon>
        <taxon>Pelagimonas</taxon>
    </lineage>
</organism>
<dbReference type="SUPFAM" id="SSF52540">
    <property type="entry name" value="P-loop containing nucleoside triphosphate hydrolases"/>
    <property type="match status" value="1"/>
</dbReference>
<proteinExistence type="predicted"/>
<dbReference type="AlphaFoldDB" id="A0A238JEW0"/>